<evidence type="ECO:0000313" key="2">
    <source>
        <dbReference type="Proteomes" id="UP001163321"/>
    </source>
</evidence>
<protein>
    <submittedName>
        <fullName evidence="1">Uncharacterized protein</fullName>
    </submittedName>
</protein>
<organism evidence="1 2">
    <name type="scientific">Peronosclerospora sorghi</name>
    <dbReference type="NCBI Taxonomy" id="230839"/>
    <lineage>
        <taxon>Eukaryota</taxon>
        <taxon>Sar</taxon>
        <taxon>Stramenopiles</taxon>
        <taxon>Oomycota</taxon>
        <taxon>Peronosporomycetes</taxon>
        <taxon>Peronosporales</taxon>
        <taxon>Peronosporaceae</taxon>
        <taxon>Peronosclerospora</taxon>
    </lineage>
</organism>
<dbReference type="EMBL" id="CM047588">
    <property type="protein sequence ID" value="KAI9905475.1"/>
    <property type="molecule type" value="Genomic_DNA"/>
</dbReference>
<proteinExistence type="predicted"/>
<keyword evidence="2" id="KW-1185">Reference proteome</keyword>
<gene>
    <name evidence="1" type="ORF">PsorP6_013726</name>
</gene>
<accession>A0ACC0VGE9</accession>
<sequence length="96" mass="10837">MDMPILLLTEFAAGSREWHLSTSRESAHSGFLICSFVRDELQDVCIFAVRKQVPAEEGMGDLARQFSKLEEQERSPSKGVIEVIEKQANVRNAQQD</sequence>
<reference evidence="1 2" key="1">
    <citation type="journal article" date="2022" name="bioRxiv">
        <title>The genome of the oomycete Peronosclerospora sorghi, a cosmopolitan pathogen of maize and sorghum, is inflated with dispersed pseudogenes.</title>
        <authorList>
            <person name="Fletcher K."/>
            <person name="Martin F."/>
            <person name="Isakeit T."/>
            <person name="Cavanaugh K."/>
            <person name="Magill C."/>
            <person name="Michelmore R."/>
        </authorList>
    </citation>
    <scope>NUCLEOTIDE SEQUENCE [LARGE SCALE GENOMIC DNA]</scope>
    <source>
        <strain evidence="1">P6</strain>
    </source>
</reference>
<name>A0ACC0VGE9_9STRA</name>
<dbReference type="Proteomes" id="UP001163321">
    <property type="component" value="Chromosome 9"/>
</dbReference>
<comment type="caution">
    <text evidence="1">The sequence shown here is derived from an EMBL/GenBank/DDBJ whole genome shotgun (WGS) entry which is preliminary data.</text>
</comment>
<evidence type="ECO:0000313" key="1">
    <source>
        <dbReference type="EMBL" id="KAI9905475.1"/>
    </source>
</evidence>